<reference evidence="1" key="1">
    <citation type="journal article" date="2015" name="Nature">
        <title>Complex archaea that bridge the gap between prokaryotes and eukaryotes.</title>
        <authorList>
            <person name="Spang A."/>
            <person name="Saw J.H."/>
            <person name="Jorgensen S.L."/>
            <person name="Zaremba-Niedzwiedzka K."/>
            <person name="Martijn J."/>
            <person name="Lind A.E."/>
            <person name="van Eijk R."/>
            <person name="Schleper C."/>
            <person name="Guy L."/>
            <person name="Ettema T.J."/>
        </authorList>
    </citation>
    <scope>NUCLEOTIDE SEQUENCE</scope>
</reference>
<gene>
    <name evidence="1" type="ORF">LCGC14_0444920</name>
</gene>
<name>A0A0F9SJ81_9ZZZZ</name>
<comment type="caution">
    <text evidence="1">The sequence shown here is derived from an EMBL/GenBank/DDBJ whole genome shotgun (WGS) entry which is preliminary data.</text>
</comment>
<accession>A0A0F9SJ81</accession>
<evidence type="ECO:0000313" key="1">
    <source>
        <dbReference type="EMBL" id="KKN69020.1"/>
    </source>
</evidence>
<dbReference type="EMBL" id="LAZR01000434">
    <property type="protein sequence ID" value="KKN69020.1"/>
    <property type="molecule type" value="Genomic_DNA"/>
</dbReference>
<protein>
    <submittedName>
        <fullName evidence="1">Uncharacterized protein</fullName>
    </submittedName>
</protein>
<proteinExistence type="predicted"/>
<organism evidence="1">
    <name type="scientific">marine sediment metagenome</name>
    <dbReference type="NCBI Taxonomy" id="412755"/>
    <lineage>
        <taxon>unclassified sequences</taxon>
        <taxon>metagenomes</taxon>
        <taxon>ecological metagenomes</taxon>
    </lineage>
</organism>
<dbReference type="AlphaFoldDB" id="A0A0F9SJ81"/>
<sequence>MEELPSTVQVGPFTYKIERDLNTDGDRAWGAIHHMTSTIGFAEACPSWRLPITFIHELIHAVESAYGFDLDENDTTRLANGLAQGLQSAGFLPKELKLEGGK</sequence>